<dbReference type="Gene3D" id="2.40.170.20">
    <property type="entry name" value="TonB-dependent receptor, beta-barrel domain"/>
    <property type="match status" value="1"/>
</dbReference>
<evidence type="ECO:0000259" key="11">
    <source>
        <dbReference type="Pfam" id="PF07715"/>
    </source>
</evidence>
<dbReference type="Proteomes" id="UP000195772">
    <property type="component" value="Unassembled WGS sequence"/>
</dbReference>
<sequence>MGEFHFQSSFIYYGQNQPIFMKKNLSIFMTAGSWLQRALALFLCVAALEAVQAAPQDTKRTITGTVVDQNNLPVAGATVMVSNTSNGTATDSNGQFSLSGVTDNDELQISFLGYKTVTMQVGTRTSIAATLEEDSGYLDEVVVVGYGTTTRRHIISAVSTVKSEAIENRPVANIQQALQGAAANLIIQTKNFNPTDNQMNISIRGVNTMGNNTPLVVIDGVPQPDAGRMNDLNPNDIESINILKDAGSAAIYGARSSNGVILITTKNGRKEMAPQIRFSAKVGVENPDILYKAVPTYRNAILRNEALSNVGREPLFTAAEIQDFYNHGDCEAAVEQAMQNALQQNYNVSVTGGTKTTTYMLSASYFDQESNYVGPDYGVKRYNLRSNLTTEFGRLKLGANVGFTRSEINSPSDANEGFLFADLVRFPNYYFNRHEENGIFFGNNYKYGGYSVSPLAGLMGGGTNKNDHEYLTGTFTADFEIIKGLKARAVLGGEVRHEHRFTSHKTYQYVVDNGAAHSDISTATTGGNTKREADDWTKKVTFVTAQLMLDYNRTFKEKHNVTGLFGWSDESEIGYDITAARQGMNSIDQPGDGSIATEGTKLSSQSKYRRALQSFFGRAGYSYDDRYYFEFTARYDMSSKFLKERNGAFFPSVSLGWRMSQENFMQTYRDRVGDLKLRASYGLNGNQQDVGDYDFMTTYGTWANAYGFNGVPVQGLMFTMGNELLTWETAKTFNIGVDATFFKNTLSVNFDYFYKRTEDILLSPIVPGTFGASIAKENRGILDNQGWELTINYNLSRGNWKHNFSLNLADSQNEVVRYGTPAIRTADSAGTIIMEGLPINALYGWKTNGFFQNYDEIQDAALPTGIDRSQLRPGDVRYVDLNSDGKIDENDRTYLGYAFPRYTYGFTYNVKWKGIDFSIMLQGVLKRENPVRGELVQPFHADYSMTMFDHQLDYWSPQNRDARWPRLGVSGSVSDTNNWGHTGSDLMLLEGAYMRVKNIQLGYTLPKKWTKKFGCEALRIYFDTQNPLTWTKNGFVDPETTSFGNNMSGGADNSVRNYPTLRYFGGGIDLTF</sequence>
<keyword evidence="4 8" id="KW-0812">Transmembrane</keyword>
<evidence type="ECO:0000256" key="8">
    <source>
        <dbReference type="PROSITE-ProRule" id="PRU01360"/>
    </source>
</evidence>
<keyword evidence="2 8" id="KW-0813">Transport</keyword>
<keyword evidence="3 8" id="KW-1134">Transmembrane beta strand</keyword>
<dbReference type="eggNOG" id="COG4771">
    <property type="taxonomic scope" value="Bacteria"/>
</dbReference>
<dbReference type="EMBL" id="NFHB01000001">
    <property type="protein sequence ID" value="OUN05152.1"/>
    <property type="molecule type" value="Genomic_DNA"/>
</dbReference>
<dbReference type="Pfam" id="PF00593">
    <property type="entry name" value="TonB_dep_Rec_b-barrel"/>
    <property type="match status" value="1"/>
</dbReference>
<dbReference type="Pfam" id="PF13715">
    <property type="entry name" value="CarbopepD_reg_2"/>
    <property type="match status" value="1"/>
</dbReference>
<keyword evidence="7 8" id="KW-0998">Cell outer membrane</keyword>
<evidence type="ECO:0000256" key="4">
    <source>
        <dbReference type="ARBA" id="ARBA00022692"/>
    </source>
</evidence>
<keyword evidence="5 9" id="KW-0798">TonB box</keyword>
<feature type="domain" description="TonB-dependent receptor-like beta-barrel" evidence="10">
    <location>
        <begin position="441"/>
        <end position="903"/>
    </location>
</feature>
<feature type="domain" description="TonB-dependent receptor plug" evidence="11">
    <location>
        <begin position="152"/>
        <end position="260"/>
    </location>
</feature>
<gene>
    <name evidence="12" type="ORF">B5G41_02375</name>
</gene>
<dbReference type="Pfam" id="PF07715">
    <property type="entry name" value="Plug"/>
    <property type="match status" value="1"/>
</dbReference>
<protein>
    <recommendedName>
        <fullName evidence="14">SusC/RagA family TonB-linked outer membrane protein</fullName>
    </recommendedName>
</protein>
<evidence type="ECO:0000313" key="13">
    <source>
        <dbReference type="Proteomes" id="UP000195772"/>
    </source>
</evidence>
<evidence type="ECO:0000256" key="6">
    <source>
        <dbReference type="ARBA" id="ARBA00023136"/>
    </source>
</evidence>
<dbReference type="InterPro" id="IPR008969">
    <property type="entry name" value="CarboxyPept-like_regulatory"/>
</dbReference>
<comment type="similarity">
    <text evidence="8 9">Belongs to the TonB-dependent receptor family.</text>
</comment>
<proteinExistence type="inferred from homology"/>
<name>A0A1Y3QZT3_9BACT</name>
<dbReference type="Gene3D" id="2.60.40.1120">
    <property type="entry name" value="Carboxypeptidase-like, regulatory domain"/>
    <property type="match status" value="1"/>
</dbReference>
<dbReference type="AlphaFoldDB" id="A0A1Y3QZT3"/>
<accession>A0A1Y3QZT3</accession>
<evidence type="ECO:0000256" key="5">
    <source>
        <dbReference type="ARBA" id="ARBA00023077"/>
    </source>
</evidence>
<evidence type="ECO:0000256" key="3">
    <source>
        <dbReference type="ARBA" id="ARBA00022452"/>
    </source>
</evidence>
<evidence type="ECO:0000256" key="2">
    <source>
        <dbReference type="ARBA" id="ARBA00022448"/>
    </source>
</evidence>
<organism evidence="12 13">
    <name type="scientific">Alistipes onderdonkii</name>
    <dbReference type="NCBI Taxonomy" id="328813"/>
    <lineage>
        <taxon>Bacteria</taxon>
        <taxon>Pseudomonadati</taxon>
        <taxon>Bacteroidota</taxon>
        <taxon>Bacteroidia</taxon>
        <taxon>Bacteroidales</taxon>
        <taxon>Rikenellaceae</taxon>
        <taxon>Alistipes</taxon>
    </lineage>
</organism>
<dbReference type="SUPFAM" id="SSF49464">
    <property type="entry name" value="Carboxypeptidase regulatory domain-like"/>
    <property type="match status" value="1"/>
</dbReference>
<evidence type="ECO:0000256" key="7">
    <source>
        <dbReference type="ARBA" id="ARBA00023237"/>
    </source>
</evidence>
<dbReference type="PROSITE" id="PS52016">
    <property type="entry name" value="TONB_DEPENDENT_REC_3"/>
    <property type="match status" value="1"/>
</dbReference>
<dbReference type="Gene3D" id="2.170.130.10">
    <property type="entry name" value="TonB-dependent receptor, plug domain"/>
    <property type="match status" value="1"/>
</dbReference>
<dbReference type="OrthoDB" id="9768177at2"/>
<dbReference type="InterPro" id="IPR036942">
    <property type="entry name" value="Beta-barrel_TonB_sf"/>
</dbReference>
<dbReference type="InterPro" id="IPR023997">
    <property type="entry name" value="TonB-dep_OMP_SusC/RagA_CS"/>
</dbReference>
<evidence type="ECO:0000313" key="12">
    <source>
        <dbReference type="EMBL" id="OUN05152.1"/>
    </source>
</evidence>
<evidence type="ECO:0000259" key="10">
    <source>
        <dbReference type="Pfam" id="PF00593"/>
    </source>
</evidence>
<evidence type="ECO:0000256" key="9">
    <source>
        <dbReference type="RuleBase" id="RU003357"/>
    </source>
</evidence>
<evidence type="ECO:0000256" key="1">
    <source>
        <dbReference type="ARBA" id="ARBA00004571"/>
    </source>
</evidence>
<dbReference type="InterPro" id="IPR000531">
    <property type="entry name" value="Beta-barrel_TonB"/>
</dbReference>
<keyword evidence="6 8" id="KW-0472">Membrane</keyword>
<dbReference type="InterPro" id="IPR023996">
    <property type="entry name" value="TonB-dep_OMP_SusC/RagA"/>
</dbReference>
<evidence type="ECO:0008006" key="14">
    <source>
        <dbReference type="Google" id="ProtNLM"/>
    </source>
</evidence>
<dbReference type="InterPro" id="IPR012910">
    <property type="entry name" value="Plug_dom"/>
</dbReference>
<dbReference type="NCBIfam" id="TIGR04056">
    <property type="entry name" value="OMP_RagA_SusC"/>
    <property type="match status" value="1"/>
</dbReference>
<dbReference type="InterPro" id="IPR037066">
    <property type="entry name" value="Plug_dom_sf"/>
</dbReference>
<comment type="caution">
    <text evidence="12">The sequence shown here is derived from an EMBL/GenBank/DDBJ whole genome shotgun (WGS) entry which is preliminary data.</text>
</comment>
<reference evidence="13" key="1">
    <citation type="submission" date="2017-04" db="EMBL/GenBank/DDBJ databases">
        <title>Function of individual gut microbiota members based on whole genome sequencing of pure cultures obtained from chicken caecum.</title>
        <authorList>
            <person name="Medvecky M."/>
            <person name="Cejkova D."/>
            <person name="Polansky O."/>
            <person name="Karasova D."/>
            <person name="Kubasova T."/>
            <person name="Cizek A."/>
            <person name="Rychlik I."/>
        </authorList>
    </citation>
    <scope>NUCLEOTIDE SEQUENCE [LARGE SCALE GENOMIC DNA]</scope>
    <source>
        <strain evidence="13">An90</strain>
    </source>
</reference>
<dbReference type="InterPro" id="IPR039426">
    <property type="entry name" value="TonB-dep_rcpt-like"/>
</dbReference>
<dbReference type="GO" id="GO:0009279">
    <property type="term" value="C:cell outer membrane"/>
    <property type="evidence" value="ECO:0007669"/>
    <property type="project" value="UniProtKB-SubCell"/>
</dbReference>
<dbReference type="SUPFAM" id="SSF56935">
    <property type="entry name" value="Porins"/>
    <property type="match status" value="1"/>
</dbReference>
<comment type="subcellular location">
    <subcellularLocation>
        <location evidence="1 8">Cell outer membrane</location>
        <topology evidence="1 8">Multi-pass membrane protein</topology>
    </subcellularLocation>
</comment>
<dbReference type="NCBIfam" id="TIGR04057">
    <property type="entry name" value="SusC_RagA_signa"/>
    <property type="match status" value="1"/>
</dbReference>